<dbReference type="InterPro" id="IPR036250">
    <property type="entry name" value="AcylCo_DH-like_C"/>
</dbReference>
<dbReference type="Pfam" id="PF02770">
    <property type="entry name" value="Acyl-CoA_dh_M"/>
    <property type="match status" value="1"/>
</dbReference>
<dbReference type="EMBL" id="SMFU01000011">
    <property type="protein sequence ID" value="TCK04318.1"/>
    <property type="molecule type" value="Genomic_DNA"/>
</dbReference>
<sequence length="596" mass="64848">MSYQAPLDELRFLINELVDLEKATGKNDLVSDDLVFSIWEEAGRFATGVLEPLNRPGDCEGLRFEDGEVKTPAGFVGAYRQLTEMGWNSVGLPEELGGQGLPWLVSSPITEMFSSANKAFNMCAGLTQGAIEAINLIGSAYIKELYLEPMVAGRWTGTMNLTEPQAGSDVGAIRTRAIPQPDGTYRISGQKIFISFGEHDLAENIIHLVLARLPDAPEGVRGISLFLVPKFLVNDDGCLGNRNDLQCVSIEHKLGIHASPTCTLVFGDQGGATGYLLGEPNRGLAAMFVMMNAARLTVGMEGVASAEAALQKARAYAFERVQGSKAEDPSTAVAIAEHEDVRRMLMLMTSRTRAMRAMAMVIAEAQDLCESSDDTAESARQHTFVSLMTPIFKAWATESAVEVASLAIQIHGGMGFVEETGVAQIWRDSRICPIYEGTTGIQANDLVSRKLLRDKGEGLSLLVAKIRTTLQESQAFATELRKPISALEEALNSLEGCAERIIALGDSGIENIRFISVPFLMLAGNTVGGWLMLQCAVRALQARGSERYAEQTLESWRQSAEFYSRYTLAEVHGLERQVLNYLEDAAAAPAADIFRY</sequence>
<evidence type="ECO:0000256" key="6">
    <source>
        <dbReference type="ARBA" id="ARBA00051388"/>
    </source>
</evidence>
<dbReference type="SUPFAM" id="SSF47203">
    <property type="entry name" value="Acyl-CoA dehydrogenase C-terminal domain-like"/>
    <property type="match status" value="1"/>
</dbReference>
<dbReference type="OrthoDB" id="9764895at2"/>
<evidence type="ECO:0000256" key="7">
    <source>
        <dbReference type="ARBA" id="ARBA00058683"/>
    </source>
</evidence>
<dbReference type="AlphaFoldDB" id="A0A4R1G9E8"/>
<dbReference type="Pfam" id="PF12806">
    <property type="entry name" value="Acyl-CoA_dh_C"/>
    <property type="match status" value="1"/>
</dbReference>
<comment type="caution">
    <text evidence="15">The sequence shown here is derived from an EMBL/GenBank/DDBJ whole genome shotgun (WGS) entry which is preliminary data.</text>
</comment>
<evidence type="ECO:0000256" key="4">
    <source>
        <dbReference type="ARBA" id="ARBA00022827"/>
    </source>
</evidence>
<dbReference type="SUPFAM" id="SSF56645">
    <property type="entry name" value="Acyl-CoA dehydrogenase NM domain-like"/>
    <property type="match status" value="1"/>
</dbReference>
<keyword evidence="3 10" id="KW-0285">Flavoprotein</keyword>
<comment type="cofactor">
    <cofactor evidence="1 10">
        <name>FAD</name>
        <dbReference type="ChEBI" id="CHEBI:57692"/>
    </cofactor>
</comment>
<dbReference type="Gene3D" id="2.40.110.10">
    <property type="entry name" value="Butyryl-CoA Dehydrogenase, subunit A, domain 2"/>
    <property type="match status" value="1"/>
</dbReference>
<dbReference type="RefSeq" id="WP_132296014.1">
    <property type="nucleotide sequence ID" value="NZ_SMFU01000011.1"/>
</dbReference>
<organism evidence="15 16">
    <name type="scientific">Marinobacterium mangrovicola</name>
    <dbReference type="NCBI Taxonomy" id="1476959"/>
    <lineage>
        <taxon>Bacteria</taxon>
        <taxon>Pseudomonadati</taxon>
        <taxon>Pseudomonadota</taxon>
        <taxon>Gammaproteobacteria</taxon>
        <taxon>Oceanospirillales</taxon>
        <taxon>Oceanospirillaceae</taxon>
        <taxon>Marinobacterium</taxon>
    </lineage>
</organism>
<evidence type="ECO:0000313" key="15">
    <source>
        <dbReference type="EMBL" id="TCK04318.1"/>
    </source>
</evidence>
<evidence type="ECO:0000256" key="5">
    <source>
        <dbReference type="ARBA" id="ARBA00023002"/>
    </source>
</evidence>
<comment type="similarity">
    <text evidence="2 10">Belongs to the acyl-CoA dehydrogenase family.</text>
</comment>
<dbReference type="InterPro" id="IPR052166">
    <property type="entry name" value="Diverse_Acyl-CoA_DH"/>
</dbReference>
<evidence type="ECO:0000256" key="8">
    <source>
        <dbReference type="ARBA" id="ARBA00066694"/>
    </source>
</evidence>
<comment type="catalytic activity">
    <reaction evidence="6">
        <text>3-(methylsulfanyl)propanoyl-CoA + oxidized [electron-transfer flavoprotein] + H(+) = 3-(methylsulfanyl)acryloyl-CoA + reduced [electron-transfer flavoprotein]</text>
        <dbReference type="Rhea" id="RHEA:52612"/>
        <dbReference type="Rhea" id="RHEA-COMP:10685"/>
        <dbReference type="Rhea" id="RHEA-COMP:10686"/>
        <dbReference type="ChEBI" id="CHEBI:15378"/>
        <dbReference type="ChEBI" id="CHEBI:57692"/>
        <dbReference type="ChEBI" id="CHEBI:58307"/>
        <dbReference type="ChEBI" id="CHEBI:82815"/>
        <dbReference type="ChEBI" id="CHEBI:84994"/>
        <dbReference type="EC" id="1.3.99.41"/>
    </reaction>
    <physiologicalReaction direction="left-to-right" evidence="6">
        <dbReference type="Rhea" id="RHEA:52613"/>
    </physiologicalReaction>
</comment>
<evidence type="ECO:0000256" key="10">
    <source>
        <dbReference type="RuleBase" id="RU362125"/>
    </source>
</evidence>
<evidence type="ECO:0000256" key="9">
    <source>
        <dbReference type="ARBA" id="ARBA00069043"/>
    </source>
</evidence>
<feature type="domain" description="Acetyl-CoA dehydrogenase-like C-terminal" evidence="14">
    <location>
        <begin position="463"/>
        <end position="582"/>
    </location>
</feature>
<name>A0A4R1G9E8_9GAMM</name>
<dbReference type="Pfam" id="PF02771">
    <property type="entry name" value="Acyl-CoA_dh_N"/>
    <property type="match status" value="1"/>
</dbReference>
<feature type="domain" description="Acyl-CoA dehydrogenase/oxidase N-terminal" evidence="13">
    <location>
        <begin position="75"/>
        <end position="153"/>
    </location>
</feature>
<evidence type="ECO:0000256" key="1">
    <source>
        <dbReference type="ARBA" id="ARBA00001974"/>
    </source>
</evidence>
<dbReference type="Proteomes" id="UP000294546">
    <property type="component" value="Unassembled WGS sequence"/>
</dbReference>
<dbReference type="InterPro" id="IPR009075">
    <property type="entry name" value="AcylCo_DH/oxidase_C"/>
</dbReference>
<dbReference type="Gene3D" id="1.20.140.10">
    <property type="entry name" value="Butyryl-CoA Dehydrogenase, subunit A, domain 3"/>
    <property type="match status" value="1"/>
</dbReference>
<dbReference type="PANTHER" id="PTHR42803">
    <property type="entry name" value="ACYL-COA DEHYDROGENASE"/>
    <property type="match status" value="1"/>
</dbReference>
<proteinExistence type="inferred from homology"/>
<dbReference type="FunFam" id="2.40.110.10:FF:000031">
    <property type="entry name" value="Acyl-CoA dehydrogenase, putative"/>
    <property type="match status" value="1"/>
</dbReference>
<comment type="function">
    <text evidence="7">Involved in the assimilation of dimethylsulphoniopropionate (DMSP), an important compound in the fixation of carbon in marine phytoplankton, by mediating the conversion of 3-(methylthio)propanoyl-CoA (MMPA-CoA) to 3-(methylthio)acryloyl-CoA (MTA-CoA).</text>
</comment>
<dbReference type="EC" id="1.3.99.41" evidence="8"/>
<dbReference type="InterPro" id="IPR009100">
    <property type="entry name" value="AcylCoA_DH/oxidase_NM_dom_sf"/>
</dbReference>
<dbReference type="GO" id="GO:0050660">
    <property type="term" value="F:flavin adenine dinucleotide binding"/>
    <property type="evidence" value="ECO:0007669"/>
    <property type="project" value="InterPro"/>
</dbReference>
<evidence type="ECO:0000259" key="11">
    <source>
        <dbReference type="Pfam" id="PF00441"/>
    </source>
</evidence>
<evidence type="ECO:0000256" key="2">
    <source>
        <dbReference type="ARBA" id="ARBA00009347"/>
    </source>
</evidence>
<dbReference type="InterPro" id="IPR013786">
    <property type="entry name" value="AcylCoA_DH/ox_N"/>
</dbReference>
<protein>
    <recommendedName>
        <fullName evidence="9">3-methylmercaptopropionyl-CoA dehydrogenase</fullName>
        <ecNumber evidence="8">1.3.99.41</ecNumber>
    </recommendedName>
</protein>
<gene>
    <name evidence="15" type="ORF">CLV83_3736</name>
</gene>
<feature type="domain" description="Acyl-CoA dehydrogenase/oxidase C-terminal" evidence="11">
    <location>
        <begin position="281"/>
        <end position="448"/>
    </location>
</feature>
<dbReference type="Gene3D" id="1.10.540.10">
    <property type="entry name" value="Acyl-CoA dehydrogenase/oxidase, N-terminal domain"/>
    <property type="match status" value="1"/>
</dbReference>
<evidence type="ECO:0000259" key="13">
    <source>
        <dbReference type="Pfam" id="PF02771"/>
    </source>
</evidence>
<keyword evidence="5 10" id="KW-0560">Oxidoreductase</keyword>
<feature type="domain" description="Acyl-CoA oxidase/dehydrogenase middle" evidence="12">
    <location>
        <begin position="159"/>
        <end position="268"/>
    </location>
</feature>
<accession>A0A4R1G9E8</accession>
<reference evidence="15 16" key="1">
    <citation type="submission" date="2019-03" db="EMBL/GenBank/DDBJ databases">
        <title>Genomic Encyclopedia of Archaeal and Bacterial Type Strains, Phase II (KMG-II): from individual species to whole genera.</title>
        <authorList>
            <person name="Goeker M."/>
        </authorList>
    </citation>
    <scope>NUCLEOTIDE SEQUENCE [LARGE SCALE GENOMIC DNA]</scope>
    <source>
        <strain evidence="15 16">DSM 27697</strain>
    </source>
</reference>
<dbReference type="Pfam" id="PF00441">
    <property type="entry name" value="Acyl-CoA_dh_1"/>
    <property type="match status" value="1"/>
</dbReference>
<evidence type="ECO:0000313" key="16">
    <source>
        <dbReference type="Proteomes" id="UP000294546"/>
    </source>
</evidence>
<dbReference type="InterPro" id="IPR037069">
    <property type="entry name" value="AcylCoA_DH/ox_N_sf"/>
</dbReference>
<evidence type="ECO:0000256" key="3">
    <source>
        <dbReference type="ARBA" id="ARBA00022630"/>
    </source>
</evidence>
<keyword evidence="4 10" id="KW-0274">FAD</keyword>
<keyword evidence="16" id="KW-1185">Reference proteome</keyword>
<dbReference type="InterPro" id="IPR025878">
    <property type="entry name" value="Acyl-CoA_dh-like_C_dom"/>
</dbReference>
<dbReference type="InterPro" id="IPR046373">
    <property type="entry name" value="Acyl-CoA_Oxase/DH_mid-dom_sf"/>
</dbReference>
<dbReference type="InterPro" id="IPR006091">
    <property type="entry name" value="Acyl-CoA_Oxase/DH_mid-dom"/>
</dbReference>
<dbReference type="PANTHER" id="PTHR42803:SF1">
    <property type="entry name" value="BROAD-SPECIFICITY LINEAR ACYL-COA DEHYDROGENASE FADE5"/>
    <property type="match status" value="1"/>
</dbReference>
<evidence type="ECO:0000259" key="12">
    <source>
        <dbReference type="Pfam" id="PF02770"/>
    </source>
</evidence>
<dbReference type="GO" id="GO:0016627">
    <property type="term" value="F:oxidoreductase activity, acting on the CH-CH group of donors"/>
    <property type="evidence" value="ECO:0007669"/>
    <property type="project" value="InterPro"/>
</dbReference>
<evidence type="ECO:0000259" key="14">
    <source>
        <dbReference type="Pfam" id="PF12806"/>
    </source>
</evidence>